<dbReference type="InterPro" id="IPR035895">
    <property type="entry name" value="HPr-like_sf"/>
</dbReference>
<comment type="function">
    <text evidence="1">General (non sugar-specific) component of the phosphoenolpyruvate-dependent sugar phosphotransferase system (sugar PTS). This major carbohydrate active-transport system catalyzes the phosphorylation of incoming sugar substrates concomitantly with their translocation across the cell membrane. The phosphoryl group from phosphoenolpyruvate (PEP) is transferred to the phosphoryl carrier protein HPr by enzyme I. Phospho-HPr then transfers it to the PTS EIIA domain.</text>
</comment>
<dbReference type="EMBL" id="JAGSND010000036">
    <property type="protein sequence ID" value="MBR0600584.1"/>
    <property type="molecule type" value="Genomic_DNA"/>
</dbReference>
<comment type="caution">
    <text evidence="7">The sequence shown here is derived from an EMBL/GenBank/DDBJ whole genome shotgun (WGS) entry which is preliminary data.</text>
</comment>
<dbReference type="SUPFAM" id="SSF55594">
    <property type="entry name" value="HPr-like"/>
    <property type="match status" value="1"/>
</dbReference>
<dbReference type="CDD" id="cd00367">
    <property type="entry name" value="PTS-HPr_like"/>
    <property type="match status" value="1"/>
</dbReference>
<dbReference type="Pfam" id="PF00381">
    <property type="entry name" value="PTS-HPr"/>
    <property type="match status" value="1"/>
</dbReference>
<dbReference type="RefSeq" id="WP_227020666.1">
    <property type="nucleotide sequence ID" value="NZ_JAGSND010000036.1"/>
</dbReference>
<dbReference type="Proteomes" id="UP000675664">
    <property type="component" value="Unassembled WGS sequence"/>
</dbReference>
<keyword evidence="4" id="KW-0762">Sugar transport</keyword>
<evidence type="ECO:0000256" key="5">
    <source>
        <dbReference type="ARBA" id="ARBA00033055"/>
    </source>
</evidence>
<protein>
    <recommendedName>
        <fullName evidence="2">Phosphocarrier protein HPr</fullName>
    </recommendedName>
    <alternativeName>
        <fullName evidence="5">Histidine-containing protein</fullName>
    </alternativeName>
</protein>
<dbReference type="PANTHER" id="PTHR33705">
    <property type="entry name" value="PHOSPHOCARRIER PROTEIN HPR"/>
    <property type="match status" value="1"/>
</dbReference>
<keyword evidence="8" id="KW-1185">Reference proteome</keyword>
<dbReference type="InterPro" id="IPR001020">
    <property type="entry name" value="PTS_HPr_His_P_site"/>
</dbReference>
<dbReference type="AlphaFoldDB" id="A0A8J7W487"/>
<feature type="domain" description="HPr" evidence="6">
    <location>
        <begin position="1"/>
        <end position="88"/>
    </location>
</feature>
<dbReference type="Gene3D" id="3.30.1340.10">
    <property type="entry name" value="HPr-like"/>
    <property type="match status" value="1"/>
</dbReference>
<dbReference type="PANTHER" id="PTHR33705:SF1">
    <property type="entry name" value="PHOSPHOCARRIER PROTEIN HPR"/>
    <property type="match status" value="1"/>
</dbReference>
<evidence type="ECO:0000313" key="8">
    <source>
        <dbReference type="Proteomes" id="UP000675664"/>
    </source>
</evidence>
<evidence type="ECO:0000256" key="4">
    <source>
        <dbReference type="ARBA" id="ARBA00022597"/>
    </source>
</evidence>
<dbReference type="NCBIfam" id="TIGR01003">
    <property type="entry name" value="PTS_HPr_family"/>
    <property type="match status" value="1"/>
</dbReference>
<gene>
    <name evidence="7" type="ORF">KCX82_22190</name>
</gene>
<dbReference type="InterPro" id="IPR050399">
    <property type="entry name" value="HPr"/>
</dbReference>
<sequence>MYQQEVTIINKSGLHARPAAEFARAASLFRSSVSILHKDQTINAKSIINILAGGIIRGSRIVIRAEGPDEIIAVETLASMVESGIGETAN</sequence>
<evidence type="ECO:0000256" key="2">
    <source>
        <dbReference type="ARBA" id="ARBA00020422"/>
    </source>
</evidence>
<accession>A0A8J7W487</accession>
<proteinExistence type="predicted"/>
<dbReference type="InterPro" id="IPR000032">
    <property type="entry name" value="HPr-like"/>
</dbReference>
<dbReference type="PROSITE" id="PS00369">
    <property type="entry name" value="PTS_HPR_HIS"/>
    <property type="match status" value="1"/>
</dbReference>
<name>A0A8J7W487_9FIRM</name>
<evidence type="ECO:0000256" key="1">
    <source>
        <dbReference type="ARBA" id="ARBA00003681"/>
    </source>
</evidence>
<dbReference type="PROSITE" id="PS51350">
    <property type="entry name" value="PTS_HPR_DOM"/>
    <property type="match status" value="1"/>
</dbReference>
<dbReference type="PRINTS" id="PR00107">
    <property type="entry name" value="PHOSPHOCPHPR"/>
</dbReference>
<keyword evidence="3" id="KW-0813">Transport</keyword>
<evidence type="ECO:0000256" key="3">
    <source>
        <dbReference type="ARBA" id="ARBA00022448"/>
    </source>
</evidence>
<organism evidence="7 8">
    <name type="scientific">Sinanaerobacter chloroacetimidivorans</name>
    <dbReference type="NCBI Taxonomy" id="2818044"/>
    <lineage>
        <taxon>Bacteria</taxon>
        <taxon>Bacillati</taxon>
        <taxon>Bacillota</taxon>
        <taxon>Clostridia</taxon>
        <taxon>Peptostreptococcales</taxon>
        <taxon>Anaerovoracaceae</taxon>
        <taxon>Sinanaerobacter</taxon>
    </lineage>
</organism>
<evidence type="ECO:0000313" key="7">
    <source>
        <dbReference type="EMBL" id="MBR0600584.1"/>
    </source>
</evidence>
<reference evidence="7" key="2">
    <citation type="submission" date="2021-04" db="EMBL/GenBank/DDBJ databases">
        <authorList>
            <person name="Liu J."/>
        </authorList>
    </citation>
    <scope>NUCLEOTIDE SEQUENCE</scope>
    <source>
        <strain evidence="7">BAD-6</strain>
    </source>
</reference>
<evidence type="ECO:0000259" key="6">
    <source>
        <dbReference type="PROSITE" id="PS51350"/>
    </source>
</evidence>
<reference evidence="7" key="1">
    <citation type="submission" date="2021-04" db="EMBL/GenBank/DDBJ databases">
        <title>Sinoanaerobacter chloroacetimidivorans sp. nov., an obligate anaerobic bacterium isolated from anaerobic sludge.</title>
        <authorList>
            <person name="Bao Y."/>
        </authorList>
    </citation>
    <scope>NUCLEOTIDE SEQUENCE</scope>
    <source>
        <strain evidence="7">BAD-6</strain>
    </source>
</reference>